<keyword evidence="4 5" id="KW-0472">Membrane</keyword>
<dbReference type="Pfam" id="PF04335">
    <property type="entry name" value="VirB8"/>
    <property type="match status" value="1"/>
</dbReference>
<dbReference type="InterPro" id="IPR007430">
    <property type="entry name" value="VirB8"/>
</dbReference>
<dbReference type="CDD" id="cd16424">
    <property type="entry name" value="VirB8"/>
    <property type="match status" value="1"/>
</dbReference>
<organism evidence="7 8">
    <name type="scientific">Massilia eurypsychrophila</name>
    <dbReference type="NCBI Taxonomy" id="1485217"/>
    <lineage>
        <taxon>Bacteria</taxon>
        <taxon>Pseudomonadati</taxon>
        <taxon>Pseudomonadota</taxon>
        <taxon>Betaproteobacteria</taxon>
        <taxon>Burkholderiales</taxon>
        <taxon>Oxalobacteraceae</taxon>
        <taxon>Telluria group</taxon>
        <taxon>Massilia</taxon>
    </lineage>
</organism>
<sequence>MAMNAILKSIIGGKKSEADMTPDQLADFYMKQAMDFEKSKFEDMAKSKALAWRCFAGAMVLCGVTIVASSITVFKNKPNPPGIMQVHDNGDITWLKTLSDAKITYNRATDISYLRKYVVFRESYDWETIQDLYNATMLLSTPTEGNLYATFNSEGNPSAPVNVLKDKFRVIPTPGTISWVGDTALVSWSRKTINLVDPFAKPVVEYFVSTITFKYEDQPMDDRDRGINVAGWKATSYNAVRDSTKTSAVSAVTAVTGKAEGTAP</sequence>
<dbReference type="Gene3D" id="3.10.450.230">
    <property type="entry name" value="VirB8 protein"/>
    <property type="match status" value="1"/>
</dbReference>
<dbReference type="OrthoDB" id="9816242at2"/>
<dbReference type="Proteomes" id="UP000230390">
    <property type="component" value="Unassembled WGS sequence"/>
</dbReference>
<keyword evidence="8" id="KW-1185">Reference proteome</keyword>
<evidence type="ECO:0000259" key="6">
    <source>
        <dbReference type="Pfam" id="PF04335"/>
    </source>
</evidence>
<dbReference type="GO" id="GO:0016020">
    <property type="term" value="C:membrane"/>
    <property type="evidence" value="ECO:0007669"/>
    <property type="project" value="UniProtKB-SubCell"/>
</dbReference>
<evidence type="ECO:0000256" key="2">
    <source>
        <dbReference type="ARBA" id="ARBA00022692"/>
    </source>
</evidence>
<keyword evidence="3 5" id="KW-1133">Transmembrane helix</keyword>
<keyword evidence="2 5" id="KW-0812">Transmembrane</keyword>
<dbReference type="AlphaFoldDB" id="A0A2G8T9C7"/>
<gene>
    <name evidence="7" type="ORF">CR105_23200</name>
</gene>
<evidence type="ECO:0000256" key="5">
    <source>
        <dbReference type="SAM" id="Phobius"/>
    </source>
</evidence>
<dbReference type="EMBL" id="PDOC01000023">
    <property type="protein sequence ID" value="PIL42641.1"/>
    <property type="molecule type" value="Genomic_DNA"/>
</dbReference>
<protein>
    <recommendedName>
        <fullName evidence="6">Bacterial virulence protein VirB8 domain-containing protein</fullName>
    </recommendedName>
</protein>
<evidence type="ECO:0000313" key="7">
    <source>
        <dbReference type="EMBL" id="PIL42641.1"/>
    </source>
</evidence>
<evidence type="ECO:0000313" key="8">
    <source>
        <dbReference type="Proteomes" id="UP000230390"/>
    </source>
</evidence>
<comment type="caution">
    <text evidence="7">The sequence shown here is derived from an EMBL/GenBank/DDBJ whole genome shotgun (WGS) entry which is preliminary data.</text>
</comment>
<dbReference type="InterPro" id="IPR032710">
    <property type="entry name" value="NTF2-like_dom_sf"/>
</dbReference>
<evidence type="ECO:0000256" key="1">
    <source>
        <dbReference type="ARBA" id="ARBA00004167"/>
    </source>
</evidence>
<comment type="subcellular location">
    <subcellularLocation>
        <location evidence="1">Membrane</location>
        <topology evidence="1">Single-pass membrane protein</topology>
    </subcellularLocation>
</comment>
<evidence type="ECO:0000256" key="4">
    <source>
        <dbReference type="ARBA" id="ARBA00023136"/>
    </source>
</evidence>
<dbReference type="SUPFAM" id="SSF54427">
    <property type="entry name" value="NTF2-like"/>
    <property type="match status" value="1"/>
</dbReference>
<feature type="transmembrane region" description="Helical" evidence="5">
    <location>
        <begin position="50"/>
        <end position="74"/>
    </location>
</feature>
<evidence type="ECO:0000256" key="3">
    <source>
        <dbReference type="ARBA" id="ARBA00022989"/>
    </source>
</evidence>
<name>A0A2G8T9C7_9BURK</name>
<proteinExistence type="predicted"/>
<accession>A0A2G8T9C7</accession>
<feature type="domain" description="Bacterial virulence protein VirB8" evidence="6">
    <location>
        <begin position="33"/>
        <end position="241"/>
    </location>
</feature>
<reference evidence="7 8" key="1">
    <citation type="submission" date="2017-10" db="EMBL/GenBank/DDBJ databases">
        <title>Massilia psychrophilum sp. nov., a novel purple-pigmented bacterium isolated from Tianshan glacier, Xinjiang Municipality, China.</title>
        <authorList>
            <person name="Wang H."/>
        </authorList>
    </citation>
    <scope>NUCLEOTIDE SEQUENCE [LARGE SCALE GENOMIC DNA]</scope>
    <source>
        <strain evidence="7 8">JCM 30074</strain>
    </source>
</reference>